<proteinExistence type="predicted"/>
<feature type="transmembrane region" description="Helical" evidence="2">
    <location>
        <begin position="124"/>
        <end position="142"/>
    </location>
</feature>
<keyword evidence="4" id="KW-0808">Transferase</keyword>
<dbReference type="STRING" id="507626.LOKO_00275"/>
<dbReference type="PANTHER" id="PTHR42736">
    <property type="entry name" value="PROTEIN-GLUTAMINE GAMMA-GLUTAMYLTRANSFERASE"/>
    <property type="match status" value="1"/>
</dbReference>
<dbReference type="AlphaFoldDB" id="A0A0X8HB40"/>
<feature type="transmembrane region" description="Helical" evidence="2">
    <location>
        <begin position="40"/>
        <end position="66"/>
    </location>
</feature>
<reference evidence="4 5" key="1">
    <citation type="journal article" date="2016" name="Genome Announc.">
        <title>Draft Genome Sequence of 'Halomonas chromatireducens' Strain AGD 8-3, a Haloalkaliphilic Chromate- and Selenite-Reducing Gammaproteobacterium.</title>
        <authorList>
            <person name="Sharko F.S."/>
            <person name="Shapovalova A.A."/>
            <person name="Tsygankova S.V."/>
            <person name="Komova A.V."/>
            <person name="Boulygina E.S."/>
            <person name="Teslyuk A.B."/>
            <person name="Gotovtsev P.M."/>
            <person name="Namsaraev Z.B."/>
            <person name="Khijniak T.V."/>
            <person name="Nedoluzhko A.V."/>
            <person name="Vasilov R.G."/>
        </authorList>
    </citation>
    <scope>NUCLEOTIDE SEQUENCE [LARGE SCALE GENOMIC DNA]</scope>
    <source>
        <strain evidence="4 5">AGD 8-3</strain>
    </source>
</reference>
<dbReference type="InterPro" id="IPR052901">
    <property type="entry name" value="Bact_TGase-like"/>
</dbReference>
<keyword evidence="4" id="KW-0012">Acyltransferase</keyword>
<feature type="compositionally biased region" description="Low complexity" evidence="1">
    <location>
        <begin position="356"/>
        <end position="370"/>
    </location>
</feature>
<protein>
    <submittedName>
        <fullName evidence="4">Protein-glutamine gamma-glutamyltransferase</fullName>
        <ecNumber evidence="4">2.3.2.13</ecNumber>
    </submittedName>
</protein>
<keyword evidence="2" id="KW-0472">Membrane</keyword>
<reference evidence="4 5" key="2">
    <citation type="submission" date="2016-02" db="EMBL/GenBank/DDBJ databases">
        <authorList>
            <person name="Wen L."/>
            <person name="He K."/>
            <person name="Yang H."/>
        </authorList>
    </citation>
    <scope>NUCLEOTIDE SEQUENCE [LARGE SCALE GENOMIC DNA]</scope>
    <source>
        <strain evidence="4 5">AGD 8-3</strain>
    </source>
</reference>
<dbReference type="RefSeq" id="WP_066444058.1">
    <property type="nucleotide sequence ID" value="NZ_CP014226.1"/>
</dbReference>
<evidence type="ECO:0000313" key="4">
    <source>
        <dbReference type="EMBL" id="AMC99371.1"/>
    </source>
</evidence>
<dbReference type="Pfam" id="PF13559">
    <property type="entry name" value="DUF4129"/>
    <property type="match status" value="1"/>
</dbReference>
<dbReference type="PANTHER" id="PTHR42736:SF1">
    <property type="entry name" value="PROTEIN-GLUTAMINE GAMMA-GLUTAMYLTRANSFERASE"/>
    <property type="match status" value="1"/>
</dbReference>
<dbReference type="InterPro" id="IPR021878">
    <property type="entry name" value="TgpA_N"/>
</dbReference>
<feature type="transmembrane region" description="Helical" evidence="2">
    <location>
        <begin position="148"/>
        <end position="167"/>
    </location>
</feature>
<feature type="transmembrane region" description="Helical" evidence="2">
    <location>
        <begin position="179"/>
        <end position="197"/>
    </location>
</feature>
<evidence type="ECO:0000256" key="2">
    <source>
        <dbReference type="SAM" id="Phobius"/>
    </source>
</evidence>
<dbReference type="InterPro" id="IPR038765">
    <property type="entry name" value="Papain-like_cys_pep_sf"/>
</dbReference>
<feature type="region of interest" description="Disordered" evidence="1">
    <location>
        <begin position="344"/>
        <end position="374"/>
    </location>
</feature>
<accession>A0A0X8HB40</accession>
<keyword evidence="5" id="KW-1185">Reference proteome</keyword>
<dbReference type="EMBL" id="CP014226">
    <property type="protein sequence ID" value="AMC99371.1"/>
    <property type="molecule type" value="Genomic_DNA"/>
</dbReference>
<dbReference type="InterPro" id="IPR025403">
    <property type="entry name" value="TgpA-like_C"/>
</dbReference>
<feature type="domain" description="Transglutaminase-like" evidence="3">
    <location>
        <begin position="431"/>
        <end position="500"/>
    </location>
</feature>
<keyword evidence="2" id="KW-1133">Transmembrane helix</keyword>
<sequence length="722" mass="80368">MIARGWLARRQRPRPEAAVLADGRELGAAMLRRLVIGQCLVLALHLAWMPIWLVALALGVAAWRFLELRQRLPPAGRVLRLGGVVALLGALWLHYGVMSQMEGLIGLLLGVYLLKLLETHDRRGARVVVVIGIIATGVAFLHDQGIPMALGALVALGWLLQSLNWLAGAPDARRAWGETAWLLLYSAPLMVVLFLVFPRLGPLWSMPQMDRASTGLSDEVSPGDIAQLSRSDARVFRAAFDGEEPATHERYWRVYTLSGTDGRRWFRAPPDELAATLGLTEASFARQGRRSPWVDEAAGEGRFRAELLLDPDSRPWLPSLGTPLATDSEQRYLADGTLERLAGGGSRSLLRRESRGAAPANADPAGDAWNTMLPNRANPRTRALGERLWQESGGDKHAFLAAGMAPFGEAPFRYTLMPPRLNSRHRVDEFLFESRAGYCTHYASAAATLIRAAGIPSRLVVGFLGGERHPDGYFTIRDYDAHAWVEVWLDGGWQRLDPTAAIAPERIELGPQAVEGSAETFLADSPFSSLRLRELDWANRLRLRWENLEYQWQRGVIGYQREVARSFMQRLGERLEVGYGWLMAHLRSAPWVVVAWLSGAVLALVGMAWLLRLGLRQRRWRNESAMLEYLQERLARLGLEPVSGETPAGHLRRVASACGPASGALEAVVEEYERLAYAPLNEADRRAGLRRLRQAVQKVRRRLPKARYRIRRGGAAREDVAS</sequence>
<organism evidence="4 5">
    <name type="scientific">Halomonas chromatireducens</name>
    <dbReference type="NCBI Taxonomy" id="507626"/>
    <lineage>
        <taxon>Bacteria</taxon>
        <taxon>Pseudomonadati</taxon>
        <taxon>Pseudomonadota</taxon>
        <taxon>Gammaproteobacteria</taxon>
        <taxon>Oceanospirillales</taxon>
        <taxon>Halomonadaceae</taxon>
        <taxon>Halomonas</taxon>
    </lineage>
</organism>
<dbReference type="SMART" id="SM00460">
    <property type="entry name" value="TGc"/>
    <property type="match status" value="1"/>
</dbReference>
<keyword evidence="2" id="KW-0812">Transmembrane</keyword>
<dbReference type="GO" id="GO:0003810">
    <property type="term" value="F:protein-glutamine gamma-glutamyltransferase activity"/>
    <property type="evidence" value="ECO:0007669"/>
    <property type="project" value="UniProtKB-EC"/>
</dbReference>
<feature type="transmembrane region" description="Helical" evidence="2">
    <location>
        <begin position="101"/>
        <end position="117"/>
    </location>
</feature>
<dbReference type="Pfam" id="PF11992">
    <property type="entry name" value="TgpA_N"/>
    <property type="match status" value="1"/>
</dbReference>
<dbReference type="SUPFAM" id="SSF54001">
    <property type="entry name" value="Cysteine proteinases"/>
    <property type="match status" value="1"/>
</dbReference>
<evidence type="ECO:0000259" key="3">
    <source>
        <dbReference type="SMART" id="SM00460"/>
    </source>
</evidence>
<dbReference type="PATRIC" id="fig|507626.3.peg.270"/>
<dbReference type="Proteomes" id="UP000063387">
    <property type="component" value="Chromosome"/>
</dbReference>
<evidence type="ECO:0000313" key="5">
    <source>
        <dbReference type="Proteomes" id="UP000063387"/>
    </source>
</evidence>
<dbReference type="EC" id="2.3.2.13" evidence="4"/>
<dbReference type="InterPro" id="IPR002931">
    <property type="entry name" value="Transglutaminase-like"/>
</dbReference>
<gene>
    <name evidence="4" type="primary">tgpA</name>
    <name evidence="4" type="ORF">LOKO_00275</name>
</gene>
<dbReference type="OrthoDB" id="9804872at2"/>
<dbReference type="KEGG" id="hco:LOKO_00275"/>
<name>A0A0X8HB40_9GAMM</name>
<dbReference type="Pfam" id="PF01841">
    <property type="entry name" value="Transglut_core"/>
    <property type="match status" value="1"/>
</dbReference>
<dbReference type="Gene3D" id="3.10.620.30">
    <property type="match status" value="1"/>
</dbReference>
<evidence type="ECO:0000256" key="1">
    <source>
        <dbReference type="SAM" id="MobiDB-lite"/>
    </source>
</evidence>
<feature type="transmembrane region" description="Helical" evidence="2">
    <location>
        <begin position="591"/>
        <end position="611"/>
    </location>
</feature>